<comment type="caution">
    <text evidence="1">The sequence shown here is derived from an EMBL/GenBank/DDBJ whole genome shotgun (WGS) entry which is preliminary data.</text>
</comment>
<keyword evidence="2" id="KW-1185">Reference proteome</keyword>
<accession>A0ACB8VJF7</accession>
<sequence>MFWLKQYPSIDVSAPTHLASDSDSEVYCDSVDQFGQEESSEHNRSLDDLDEEESRVLPPLEELQQLQEDVEGAPQVVRCGGEDGENGGAVSRRQRANADKPDSSVVRRGRGSKSPGFRSGSLVPMHGGGDGDGGRRGGAATPRGSLNEQIVVALARLQEDMQSVLERLHTLEALSASQARSMSLSPTYTTTPVNKRSRI</sequence>
<proteinExistence type="predicted"/>
<protein>
    <submittedName>
        <fullName evidence="1">Uncharacterized protein</fullName>
    </submittedName>
</protein>
<name>A0ACB8VJF7_9TELE</name>
<organism evidence="1 2">
    <name type="scientific">Scortum barcoo</name>
    <name type="common">barcoo grunter</name>
    <dbReference type="NCBI Taxonomy" id="214431"/>
    <lineage>
        <taxon>Eukaryota</taxon>
        <taxon>Metazoa</taxon>
        <taxon>Chordata</taxon>
        <taxon>Craniata</taxon>
        <taxon>Vertebrata</taxon>
        <taxon>Euteleostomi</taxon>
        <taxon>Actinopterygii</taxon>
        <taxon>Neopterygii</taxon>
        <taxon>Teleostei</taxon>
        <taxon>Neoteleostei</taxon>
        <taxon>Acanthomorphata</taxon>
        <taxon>Eupercaria</taxon>
        <taxon>Centrarchiformes</taxon>
        <taxon>Terapontoidei</taxon>
        <taxon>Terapontidae</taxon>
        <taxon>Scortum</taxon>
    </lineage>
</organism>
<evidence type="ECO:0000313" key="1">
    <source>
        <dbReference type="EMBL" id="KAI3355408.1"/>
    </source>
</evidence>
<evidence type="ECO:0000313" key="2">
    <source>
        <dbReference type="Proteomes" id="UP000831701"/>
    </source>
</evidence>
<gene>
    <name evidence="1" type="ORF">L3Q82_018248</name>
</gene>
<dbReference type="EMBL" id="CM041551">
    <property type="protein sequence ID" value="KAI3355408.1"/>
    <property type="molecule type" value="Genomic_DNA"/>
</dbReference>
<reference evidence="1" key="1">
    <citation type="submission" date="2022-04" db="EMBL/GenBank/DDBJ databases">
        <title>Jade perch genome.</title>
        <authorList>
            <person name="Chao B."/>
        </authorList>
    </citation>
    <scope>NUCLEOTIDE SEQUENCE</scope>
    <source>
        <strain evidence="1">CB-2022</strain>
    </source>
</reference>
<dbReference type="Proteomes" id="UP000831701">
    <property type="component" value="Chromosome 21"/>
</dbReference>